<evidence type="ECO:0000256" key="1">
    <source>
        <dbReference type="SAM" id="SignalP"/>
    </source>
</evidence>
<gene>
    <name evidence="2" type="ORF">BHS09_01835</name>
</gene>
<protein>
    <recommendedName>
        <fullName evidence="4">Lipoprotein</fullName>
    </recommendedName>
</protein>
<name>A0AAE6FV11_MYXXA</name>
<dbReference type="PROSITE" id="PS51257">
    <property type="entry name" value="PROKAR_LIPOPROTEIN"/>
    <property type="match status" value="1"/>
</dbReference>
<keyword evidence="1" id="KW-0732">Signal</keyword>
<proteinExistence type="predicted"/>
<dbReference type="Proteomes" id="UP000320179">
    <property type="component" value="Chromosome"/>
</dbReference>
<evidence type="ECO:0000313" key="2">
    <source>
        <dbReference type="EMBL" id="QDE65848.1"/>
    </source>
</evidence>
<sequence length="96" mass="10091">MTTRANPGRTAAVRRALCGAFAAIAVGLFGCNDLEVCGSTASDITRDGGEPYRCVTSEDCPRTSRVNVCVTDVSPVEVCVRCQDTKCVTVTPEACD</sequence>
<reference evidence="2 3" key="1">
    <citation type="journal article" date="2019" name="Science">
        <title>Social genes are selection hotspots in kin groups of a soil microbe.</title>
        <authorList>
            <person name="Wielgoss S."/>
            <person name="Wolfensberger R."/>
            <person name="Sun L."/>
            <person name="Fiegna F."/>
            <person name="Velicer G.J."/>
        </authorList>
    </citation>
    <scope>NUCLEOTIDE SEQUENCE [LARGE SCALE GENOMIC DNA]</scope>
    <source>
        <strain evidence="2 3">MC3.5.9c15</strain>
    </source>
</reference>
<accession>A0AAE6FV11</accession>
<organism evidence="2 3">
    <name type="scientific">Myxococcus xanthus</name>
    <dbReference type="NCBI Taxonomy" id="34"/>
    <lineage>
        <taxon>Bacteria</taxon>
        <taxon>Pseudomonadati</taxon>
        <taxon>Myxococcota</taxon>
        <taxon>Myxococcia</taxon>
        <taxon>Myxococcales</taxon>
        <taxon>Cystobacterineae</taxon>
        <taxon>Myxococcaceae</taxon>
        <taxon>Myxococcus</taxon>
    </lineage>
</organism>
<feature type="chain" id="PRO_5042041631" description="Lipoprotein" evidence="1">
    <location>
        <begin position="26"/>
        <end position="96"/>
    </location>
</feature>
<dbReference type="RefSeq" id="WP_140786808.1">
    <property type="nucleotide sequence ID" value="NZ_CP017169.1"/>
</dbReference>
<evidence type="ECO:0000313" key="3">
    <source>
        <dbReference type="Proteomes" id="UP000320179"/>
    </source>
</evidence>
<dbReference type="EMBL" id="CP017174">
    <property type="protein sequence ID" value="QDE65848.1"/>
    <property type="molecule type" value="Genomic_DNA"/>
</dbReference>
<evidence type="ECO:0008006" key="4">
    <source>
        <dbReference type="Google" id="ProtNLM"/>
    </source>
</evidence>
<dbReference type="AlphaFoldDB" id="A0AAE6FV11"/>
<feature type="signal peptide" evidence="1">
    <location>
        <begin position="1"/>
        <end position="25"/>
    </location>
</feature>